<dbReference type="SUPFAM" id="SSF53686">
    <property type="entry name" value="Tryptophan synthase beta subunit-like PLP-dependent enzymes"/>
    <property type="match status" value="1"/>
</dbReference>
<dbReference type="Gene3D" id="3.40.50.1100">
    <property type="match status" value="2"/>
</dbReference>
<dbReference type="InterPro" id="IPR050214">
    <property type="entry name" value="Cys_Synth/Cystath_Beta-Synth"/>
</dbReference>
<evidence type="ECO:0000256" key="9">
    <source>
        <dbReference type="ARBA" id="ARBA00023192"/>
    </source>
</evidence>
<evidence type="ECO:0000256" key="11">
    <source>
        <dbReference type="ARBA" id="ARBA00026192"/>
    </source>
</evidence>
<dbReference type="PROSITE" id="PS51371">
    <property type="entry name" value="CBS"/>
    <property type="match status" value="2"/>
</dbReference>
<feature type="binding site" evidence="14">
    <location>
        <position position="74"/>
    </location>
    <ligand>
        <name>pyridoxal 5'-phosphate</name>
        <dbReference type="ChEBI" id="CHEBI:597326"/>
    </ligand>
</feature>
<keyword evidence="10 18" id="KW-0456">Lyase</keyword>
<dbReference type="InterPro" id="IPR036052">
    <property type="entry name" value="TrpB-like_PALP_sf"/>
</dbReference>
<comment type="pathway">
    <text evidence="2">Amino-acid biosynthesis; L-cysteine biosynthesis; L-cysteine from L-homocysteine and L-serine: step 1/2.</text>
</comment>
<dbReference type="GO" id="GO:0005737">
    <property type="term" value="C:cytoplasm"/>
    <property type="evidence" value="ECO:0007669"/>
    <property type="project" value="InterPro"/>
</dbReference>
<feature type="binding site" evidence="14">
    <location>
        <position position="268"/>
    </location>
    <ligand>
        <name>pyridoxal 5'-phosphate</name>
        <dbReference type="ChEBI" id="CHEBI:597326"/>
    </ligand>
</feature>
<dbReference type="SUPFAM" id="SSF54631">
    <property type="entry name" value="CBS-domain pair"/>
    <property type="match status" value="1"/>
</dbReference>
<keyword evidence="8 16" id="KW-0129">CBS domain</keyword>
<evidence type="ECO:0000313" key="19">
    <source>
        <dbReference type="Proteomes" id="UP000521676"/>
    </source>
</evidence>
<dbReference type="RefSeq" id="WP_341469858.1">
    <property type="nucleotide sequence ID" value="NZ_CP128399.1"/>
</dbReference>
<evidence type="ECO:0000256" key="1">
    <source>
        <dbReference type="ARBA" id="ARBA00001933"/>
    </source>
</evidence>
<evidence type="ECO:0000256" key="4">
    <source>
        <dbReference type="ARBA" id="ARBA00012041"/>
    </source>
</evidence>
<dbReference type="SMART" id="SM00116">
    <property type="entry name" value="CBS"/>
    <property type="match status" value="2"/>
</dbReference>
<gene>
    <name evidence="18" type="ORF">HXX08_10175</name>
</gene>
<dbReference type="Pfam" id="PF00571">
    <property type="entry name" value="CBS"/>
    <property type="match status" value="2"/>
</dbReference>
<dbReference type="InterPro" id="IPR046342">
    <property type="entry name" value="CBS_dom_sf"/>
</dbReference>
<dbReference type="GO" id="GO:0004122">
    <property type="term" value="F:cystathionine beta-synthase activity"/>
    <property type="evidence" value="ECO:0007669"/>
    <property type="project" value="UniProtKB-UniRule"/>
</dbReference>
<dbReference type="FunFam" id="3.40.50.1100:FF:000003">
    <property type="entry name" value="Cystathionine beta-synthase"/>
    <property type="match status" value="1"/>
</dbReference>
<dbReference type="Gene3D" id="3.10.580.10">
    <property type="entry name" value="CBS-domain"/>
    <property type="match status" value="1"/>
</dbReference>
<dbReference type="PANTHER" id="PTHR10314">
    <property type="entry name" value="CYSTATHIONINE BETA-SYNTHASE"/>
    <property type="match status" value="1"/>
</dbReference>
<evidence type="ECO:0000256" key="10">
    <source>
        <dbReference type="ARBA" id="ARBA00023239"/>
    </source>
</evidence>
<keyword evidence="7 14" id="KW-0663">Pyridoxal phosphate</keyword>
<proteinExistence type="inferred from homology"/>
<accession>A0A8T7M3L0</accession>
<dbReference type="InterPro" id="IPR005856">
    <property type="entry name" value="Cys_synth"/>
</dbReference>
<dbReference type="AlphaFoldDB" id="A0A8T7M3L0"/>
<dbReference type="EMBL" id="JACATZ010000001">
    <property type="protein sequence ID" value="NWJ46235.1"/>
    <property type="molecule type" value="Genomic_DNA"/>
</dbReference>
<dbReference type="PROSITE" id="PS00901">
    <property type="entry name" value="CYS_SYNTHASE"/>
    <property type="match status" value="1"/>
</dbReference>
<organism evidence="18 19">
    <name type="scientific">Candidatus Chlorohelix allophototropha</name>
    <dbReference type="NCBI Taxonomy" id="3003348"/>
    <lineage>
        <taxon>Bacteria</taxon>
        <taxon>Bacillati</taxon>
        <taxon>Chloroflexota</taxon>
        <taxon>Chloroflexia</taxon>
        <taxon>Candidatus Chloroheliales</taxon>
        <taxon>Candidatus Chloroheliaceae</taxon>
        <taxon>Candidatus Chlorohelix</taxon>
    </lineage>
</organism>
<evidence type="ECO:0000256" key="5">
    <source>
        <dbReference type="ARBA" id="ARBA00022605"/>
    </source>
</evidence>
<keyword evidence="9" id="KW-0198">Cysteine biosynthesis</keyword>
<evidence type="ECO:0000259" key="17">
    <source>
        <dbReference type="PROSITE" id="PS51371"/>
    </source>
</evidence>
<comment type="cofactor">
    <cofactor evidence="1 14">
        <name>pyridoxal 5'-phosphate</name>
        <dbReference type="ChEBI" id="CHEBI:597326"/>
    </cofactor>
</comment>
<dbReference type="EC" id="4.2.1.22" evidence="4 13"/>
<evidence type="ECO:0000256" key="2">
    <source>
        <dbReference type="ARBA" id="ARBA00005003"/>
    </source>
</evidence>
<dbReference type="NCBIfam" id="TIGR01137">
    <property type="entry name" value="cysta_beta"/>
    <property type="match status" value="1"/>
</dbReference>
<evidence type="ECO:0000256" key="3">
    <source>
        <dbReference type="ARBA" id="ARBA00007103"/>
    </source>
</evidence>
<keyword evidence="6" id="KW-0808">Transferase</keyword>
<evidence type="ECO:0000256" key="15">
    <source>
        <dbReference type="PIRSR" id="PIRSR605856-51"/>
    </source>
</evidence>
<feature type="modified residue" description="N6-(pyridoxal phosphate)lysine" evidence="15">
    <location>
        <position position="44"/>
    </location>
</feature>
<evidence type="ECO:0000256" key="7">
    <source>
        <dbReference type="ARBA" id="ARBA00022898"/>
    </source>
</evidence>
<evidence type="ECO:0000256" key="13">
    <source>
        <dbReference type="NCBIfam" id="TIGR01137"/>
    </source>
</evidence>
<dbReference type="Pfam" id="PF00291">
    <property type="entry name" value="PALP"/>
    <property type="match status" value="1"/>
</dbReference>
<evidence type="ECO:0000256" key="8">
    <source>
        <dbReference type="ARBA" id="ARBA00023122"/>
    </source>
</evidence>
<comment type="similarity">
    <text evidence="3">Belongs to the cysteine synthase/cystathionine beta-synthase family.</text>
</comment>
<dbReference type="InterPro" id="IPR005857">
    <property type="entry name" value="Cysta_beta_synth"/>
</dbReference>
<reference evidence="18 19" key="1">
    <citation type="submission" date="2020-06" db="EMBL/GenBank/DDBJ databases">
        <title>Anoxygenic phototrophic Chloroflexota member uses a Type I reaction center.</title>
        <authorList>
            <person name="Tsuji J.M."/>
            <person name="Shaw N.A."/>
            <person name="Nagashima S."/>
            <person name="Venkiteswaran J."/>
            <person name="Schiff S.L."/>
            <person name="Hanada S."/>
            <person name="Tank M."/>
            <person name="Neufeld J.D."/>
        </authorList>
    </citation>
    <scope>NUCLEOTIDE SEQUENCE [LARGE SCALE GENOMIC DNA]</scope>
    <source>
        <strain evidence="18">L227-S17</strain>
    </source>
</reference>
<evidence type="ECO:0000256" key="14">
    <source>
        <dbReference type="PIRSR" id="PIRSR605856-50"/>
    </source>
</evidence>
<evidence type="ECO:0000256" key="6">
    <source>
        <dbReference type="ARBA" id="ARBA00022679"/>
    </source>
</evidence>
<comment type="caution">
    <text evidence="18">The sequence shown here is derived from an EMBL/GenBank/DDBJ whole genome shotgun (WGS) entry which is preliminary data.</text>
</comment>
<name>A0A8T7M3L0_9CHLR</name>
<dbReference type="GO" id="GO:0019343">
    <property type="term" value="P:cysteine biosynthetic process via cystathionine"/>
    <property type="evidence" value="ECO:0007669"/>
    <property type="project" value="InterPro"/>
</dbReference>
<feature type="domain" description="CBS" evidence="17">
    <location>
        <begin position="407"/>
        <end position="461"/>
    </location>
</feature>
<evidence type="ECO:0000313" key="18">
    <source>
        <dbReference type="EMBL" id="NWJ46235.1"/>
    </source>
</evidence>
<dbReference type="InterPro" id="IPR000644">
    <property type="entry name" value="CBS_dom"/>
</dbReference>
<dbReference type="FunFam" id="3.40.50.1100:FF:000118">
    <property type="entry name" value="Related to CYS4-cystathionine beta-synthase"/>
    <property type="match status" value="1"/>
</dbReference>
<keyword evidence="5" id="KW-0028">Amino-acid biosynthesis</keyword>
<sequence>MQAYDNVLQLIGNTPLVRLPKLTRGLKPTVLAKLEMLNPGGSVKDRIGIRMIEEAEKRGLLRKGGTIIEPTSGNTGVGLAIAAAIKGYKAIFIMPDKMSQEKISLLKAYGAEVVITPTSVARESPESYYSVADRLAREIPGGFQPNQYFNPMNPQTHYETTGPELWQQTAGKIDYFVAGVGTGGTISGVAKYLKEQNPAIRIVGVDPEGSLYTQSVARPYKIEGIGEDFIPGTVDLNLIDEWVTVSDRDAFLMARKAVREEGILVGGSCGAALVGALEVAKNLDESKVVVVLLPDSGRSYLSKIYNDAWMHDQGFTERFPSHPRVFDLIHSHKPGQNEPPFFTVRADETVAEAISLLHQHGISQLPVTGELSLTGKHVIVGSLQERTLLEKIFKNPEIVIQTVEQIMDTPLPTVDESEEIEAIISLFTPSTPALVIEHEGEPVGIISRSDLLEFIAQQRKNQ</sequence>
<feature type="binding site" evidence="14">
    <location>
        <begin position="181"/>
        <end position="185"/>
    </location>
    <ligand>
        <name>pyridoxal 5'-phosphate</name>
        <dbReference type="ChEBI" id="CHEBI:597326"/>
    </ligand>
</feature>
<protein>
    <recommendedName>
        <fullName evidence="11 13">Cystathionine beta-synthase</fullName>
        <ecNumber evidence="4 13">4.2.1.22</ecNumber>
    </recommendedName>
</protein>
<dbReference type="CDD" id="cd01561">
    <property type="entry name" value="CBS_like"/>
    <property type="match status" value="1"/>
</dbReference>
<dbReference type="GO" id="GO:0004124">
    <property type="term" value="F:cysteine synthase activity"/>
    <property type="evidence" value="ECO:0007669"/>
    <property type="project" value="InterPro"/>
</dbReference>
<evidence type="ECO:0000256" key="12">
    <source>
        <dbReference type="ARBA" id="ARBA00047490"/>
    </source>
</evidence>
<comment type="catalytic activity">
    <reaction evidence="12">
        <text>L-homocysteine + L-serine = L,L-cystathionine + H2O</text>
        <dbReference type="Rhea" id="RHEA:10112"/>
        <dbReference type="ChEBI" id="CHEBI:15377"/>
        <dbReference type="ChEBI" id="CHEBI:33384"/>
        <dbReference type="ChEBI" id="CHEBI:58161"/>
        <dbReference type="ChEBI" id="CHEBI:58199"/>
        <dbReference type="EC" id="4.2.1.22"/>
    </reaction>
</comment>
<evidence type="ECO:0000256" key="16">
    <source>
        <dbReference type="PROSITE-ProRule" id="PRU00703"/>
    </source>
</evidence>
<feature type="domain" description="CBS" evidence="17">
    <location>
        <begin position="337"/>
        <end position="398"/>
    </location>
</feature>
<dbReference type="InterPro" id="IPR001216">
    <property type="entry name" value="P-phosphate_BS"/>
</dbReference>
<dbReference type="InterPro" id="IPR001926">
    <property type="entry name" value="TrpB-like_PALP"/>
</dbReference>
<dbReference type="NCBIfam" id="TIGR01136">
    <property type="entry name" value="cysKM"/>
    <property type="match status" value="1"/>
</dbReference>
<dbReference type="Proteomes" id="UP000521676">
    <property type="component" value="Unassembled WGS sequence"/>
</dbReference>
<dbReference type="GO" id="GO:0006535">
    <property type="term" value="P:cysteine biosynthetic process from serine"/>
    <property type="evidence" value="ECO:0007669"/>
    <property type="project" value="InterPro"/>
</dbReference>